<feature type="region of interest" description="Disordered" evidence="1">
    <location>
        <begin position="84"/>
        <end position="107"/>
    </location>
</feature>
<feature type="compositionally biased region" description="Polar residues" evidence="1">
    <location>
        <begin position="363"/>
        <end position="382"/>
    </location>
</feature>
<sequence>MAFWELYTNARISVARSCVQVTPFPSWFVQVRVGRCVCCSFFSSVWRRLPCSLGRPLSLAPSPHHAYRTRYAQLRAQWEQADSITMGGRKDKAGSNQTSNADTNVEAGNRLRKKLSYGLSLLSNPLSQRLNSHRQEAGPQPSNSESTAFHYGVNTKPGELRGLLSSEPATTSSSINTSPLRACSPSSSTMGYLNPHPTSDLDATPRAPLPRSHTMSYIPLPARSNSQASASEAASTLSVRPPSFTIDARRTPSKIPTPSPPPNGSRMPSPRQYRHEKHIAAGAAFATNPTPSTAAALAPPNVSVRSYTTPNLQNAAGPGSSAFAVPKRSSIRGKHRHASPAPFRGPQLKENTPTTPNRHRWSQRSTANTDSRSSQSTINNRNPPGPDHRLGHNKPLIATGPSTAPVRFGTHPATQTPTTAKRITVEKGSSKTSSVLGQDPNATPIVQPRLMGPLNAPTPTPPKPTGLRPRGATIQNGQRRRSSRSLTGLKDAPVPGKPAGGIQNEARTPRSSTFHHMPRYHETPPPVPAVPEVYRTPAKRKTSGSRENRLVCQNGSPVAKGAHFKPTLPSTVESETDDVRVWRNASPSGEKAAPDISEEVAPITLASKCSRSLKRPRSCSTTALESLYANAETRFQVKDSMPAAWWAGRFQTRYDQWRTEAMTSELDPTYRRLGTLGGCKLSQERAAACYVLLGLRELCVTNKAMDSLWVFEYKYRRDHGLLDSMPEYPTRSSSKGAVTATPRQGGPFGRAVRKLTPRKSSLVNLLMGKGWNKAEES</sequence>
<feature type="compositionally biased region" description="Polar residues" evidence="1">
    <location>
        <begin position="94"/>
        <end position="103"/>
    </location>
</feature>
<evidence type="ECO:0000313" key="3">
    <source>
        <dbReference type="Proteomes" id="UP000799440"/>
    </source>
</evidence>
<dbReference type="EMBL" id="MU006570">
    <property type="protein sequence ID" value="KAF2747938.1"/>
    <property type="molecule type" value="Genomic_DNA"/>
</dbReference>
<dbReference type="OrthoDB" id="3557758at2759"/>
<feature type="compositionally biased region" description="Low complexity" evidence="1">
    <location>
        <begin position="222"/>
        <end position="235"/>
    </location>
</feature>
<dbReference type="AlphaFoldDB" id="A0A6A6VBI5"/>
<keyword evidence="3" id="KW-1185">Reference proteome</keyword>
<evidence type="ECO:0000256" key="1">
    <source>
        <dbReference type="SAM" id="MobiDB-lite"/>
    </source>
</evidence>
<name>A0A6A6VBI5_9PLEO</name>
<dbReference type="Proteomes" id="UP000799440">
    <property type="component" value="Unassembled WGS sequence"/>
</dbReference>
<gene>
    <name evidence="2" type="ORF">M011DRAFT_24957</name>
</gene>
<feature type="region of interest" description="Disordered" evidence="1">
    <location>
        <begin position="308"/>
        <end position="509"/>
    </location>
</feature>
<feature type="region of interest" description="Disordered" evidence="1">
    <location>
        <begin position="727"/>
        <end position="755"/>
    </location>
</feature>
<feature type="compositionally biased region" description="Polar residues" evidence="1">
    <location>
        <begin position="412"/>
        <end position="421"/>
    </location>
</feature>
<feature type="region of interest" description="Disordered" evidence="1">
    <location>
        <begin position="130"/>
        <end position="272"/>
    </location>
</feature>
<protein>
    <submittedName>
        <fullName evidence="2">Uncharacterized protein</fullName>
    </submittedName>
</protein>
<accession>A0A6A6VBI5</accession>
<evidence type="ECO:0000313" key="2">
    <source>
        <dbReference type="EMBL" id="KAF2747938.1"/>
    </source>
</evidence>
<feature type="compositionally biased region" description="Polar residues" evidence="1">
    <location>
        <begin position="167"/>
        <end position="191"/>
    </location>
</feature>
<reference evidence="2" key="1">
    <citation type="journal article" date="2020" name="Stud. Mycol.">
        <title>101 Dothideomycetes genomes: a test case for predicting lifestyles and emergence of pathogens.</title>
        <authorList>
            <person name="Haridas S."/>
            <person name="Albert R."/>
            <person name="Binder M."/>
            <person name="Bloem J."/>
            <person name="Labutti K."/>
            <person name="Salamov A."/>
            <person name="Andreopoulos B."/>
            <person name="Baker S."/>
            <person name="Barry K."/>
            <person name="Bills G."/>
            <person name="Bluhm B."/>
            <person name="Cannon C."/>
            <person name="Castanera R."/>
            <person name="Culley D."/>
            <person name="Daum C."/>
            <person name="Ezra D."/>
            <person name="Gonzalez J."/>
            <person name="Henrissat B."/>
            <person name="Kuo A."/>
            <person name="Liang C."/>
            <person name="Lipzen A."/>
            <person name="Lutzoni F."/>
            <person name="Magnuson J."/>
            <person name="Mondo S."/>
            <person name="Nolan M."/>
            <person name="Ohm R."/>
            <person name="Pangilinan J."/>
            <person name="Park H.-J."/>
            <person name="Ramirez L."/>
            <person name="Alfaro M."/>
            <person name="Sun H."/>
            <person name="Tritt A."/>
            <person name="Yoshinaga Y."/>
            <person name="Zwiers L.-H."/>
            <person name="Turgeon B."/>
            <person name="Goodwin S."/>
            <person name="Spatafora J."/>
            <person name="Crous P."/>
            <person name="Grigoriev I."/>
        </authorList>
    </citation>
    <scope>NUCLEOTIDE SEQUENCE</scope>
    <source>
        <strain evidence="2">CBS 119925</strain>
    </source>
</reference>
<proteinExistence type="predicted"/>
<feature type="compositionally biased region" description="Basic residues" evidence="1">
    <location>
        <begin position="329"/>
        <end position="338"/>
    </location>
</feature>
<organism evidence="2 3">
    <name type="scientific">Sporormia fimetaria CBS 119925</name>
    <dbReference type="NCBI Taxonomy" id="1340428"/>
    <lineage>
        <taxon>Eukaryota</taxon>
        <taxon>Fungi</taxon>
        <taxon>Dikarya</taxon>
        <taxon>Ascomycota</taxon>
        <taxon>Pezizomycotina</taxon>
        <taxon>Dothideomycetes</taxon>
        <taxon>Pleosporomycetidae</taxon>
        <taxon>Pleosporales</taxon>
        <taxon>Sporormiaceae</taxon>
        <taxon>Sporormia</taxon>
    </lineage>
</organism>